<evidence type="ECO:0000313" key="11">
    <source>
        <dbReference type="Proteomes" id="UP000333828"/>
    </source>
</evidence>
<dbReference type="GO" id="GO:0000156">
    <property type="term" value="F:phosphorelay response regulator activity"/>
    <property type="evidence" value="ECO:0007669"/>
    <property type="project" value="TreeGrafter"/>
</dbReference>
<dbReference type="GO" id="GO:0032993">
    <property type="term" value="C:protein-DNA complex"/>
    <property type="evidence" value="ECO:0007669"/>
    <property type="project" value="TreeGrafter"/>
</dbReference>
<dbReference type="SUPFAM" id="SSF46894">
    <property type="entry name" value="C-terminal effector domain of the bipartite response regulators"/>
    <property type="match status" value="1"/>
</dbReference>
<dbReference type="Pfam" id="PF00072">
    <property type="entry name" value="Response_reg"/>
    <property type="match status" value="1"/>
</dbReference>
<evidence type="ECO:0000256" key="1">
    <source>
        <dbReference type="ARBA" id="ARBA00022553"/>
    </source>
</evidence>
<proteinExistence type="predicted"/>
<evidence type="ECO:0000256" key="3">
    <source>
        <dbReference type="ARBA" id="ARBA00023015"/>
    </source>
</evidence>
<dbReference type="InterPro" id="IPR036388">
    <property type="entry name" value="WH-like_DNA-bd_sf"/>
</dbReference>
<evidence type="ECO:0000256" key="2">
    <source>
        <dbReference type="ARBA" id="ARBA00023012"/>
    </source>
</evidence>
<evidence type="ECO:0000313" key="10">
    <source>
        <dbReference type="EMBL" id="VVE48893.1"/>
    </source>
</evidence>
<feature type="domain" description="OmpR/PhoB-type" evidence="9">
    <location>
        <begin position="132"/>
        <end position="231"/>
    </location>
</feature>
<evidence type="ECO:0000256" key="5">
    <source>
        <dbReference type="ARBA" id="ARBA00023163"/>
    </source>
</evidence>
<keyword evidence="3" id="KW-0805">Transcription regulation</keyword>
<keyword evidence="2" id="KW-0902">Two-component regulatory system</keyword>
<dbReference type="SMART" id="SM00862">
    <property type="entry name" value="Trans_reg_C"/>
    <property type="match status" value="1"/>
</dbReference>
<feature type="DNA-binding region" description="OmpR/PhoB-type" evidence="7">
    <location>
        <begin position="132"/>
        <end position="231"/>
    </location>
</feature>
<keyword evidence="5" id="KW-0804">Transcription</keyword>
<dbReference type="Proteomes" id="UP000333828">
    <property type="component" value="Unassembled WGS sequence"/>
</dbReference>
<dbReference type="Gene3D" id="6.10.250.690">
    <property type="match status" value="1"/>
</dbReference>
<keyword evidence="1 6" id="KW-0597">Phosphoprotein</keyword>
<evidence type="ECO:0000259" key="8">
    <source>
        <dbReference type="PROSITE" id="PS50110"/>
    </source>
</evidence>
<dbReference type="Gene3D" id="1.10.10.10">
    <property type="entry name" value="Winged helix-like DNA-binding domain superfamily/Winged helix DNA-binding domain"/>
    <property type="match status" value="1"/>
</dbReference>
<dbReference type="InterPro" id="IPR001789">
    <property type="entry name" value="Sig_transdc_resp-reg_receiver"/>
</dbReference>
<dbReference type="PROSITE" id="PS50110">
    <property type="entry name" value="RESPONSE_REGULATORY"/>
    <property type="match status" value="1"/>
</dbReference>
<dbReference type="GO" id="GO:0005829">
    <property type="term" value="C:cytosol"/>
    <property type="evidence" value="ECO:0007669"/>
    <property type="project" value="TreeGrafter"/>
</dbReference>
<evidence type="ECO:0000256" key="6">
    <source>
        <dbReference type="PROSITE-ProRule" id="PRU00169"/>
    </source>
</evidence>
<keyword evidence="11" id="KW-1185">Reference proteome</keyword>
<evidence type="ECO:0000259" key="9">
    <source>
        <dbReference type="PROSITE" id="PS51755"/>
    </source>
</evidence>
<feature type="domain" description="Response regulatory" evidence="8">
    <location>
        <begin position="4"/>
        <end position="118"/>
    </location>
</feature>
<keyword evidence="4 7" id="KW-0238">DNA-binding</keyword>
<gene>
    <name evidence="10" type="primary">ompR_2</name>
    <name evidence="10" type="ORF">PIN31115_04549</name>
</gene>
<dbReference type="PANTHER" id="PTHR48111">
    <property type="entry name" value="REGULATOR OF RPOS"/>
    <property type="match status" value="1"/>
</dbReference>
<feature type="modified residue" description="4-aspartylphosphate" evidence="6">
    <location>
        <position position="53"/>
    </location>
</feature>
<dbReference type="SMART" id="SM00448">
    <property type="entry name" value="REC"/>
    <property type="match status" value="1"/>
</dbReference>
<sequence length="287" mass="31733">MSLHVLLVDDDPVVRDLLRELLHANGMQVSVLHNGASLLRRLELERPSVILLDIMMPERDGLRALQDLRAAGEDIPVIMLSARGGPLDRALGLELGADDYLAKPFDPRELLARIHAVLRRRGPVAASAPDARAPYRFGPFELDFTLRTLQREGERLPLRDTEFAMLKAFTQHPMQVLPRVKLHAMLYGDGISFRDRSLDVPVWRLRRLIETDPSEPRYIQTIRGKGYVFVPGGELSADATSDAREHDAGGADDSRALAVPPVAAVAAVAAVAPVVKRAVRGWRESMA</sequence>
<dbReference type="InterPro" id="IPR016032">
    <property type="entry name" value="Sig_transdc_resp-reg_C-effctor"/>
</dbReference>
<dbReference type="EMBL" id="CABPSI010000005">
    <property type="protein sequence ID" value="VVE48893.1"/>
    <property type="molecule type" value="Genomic_DNA"/>
</dbReference>
<dbReference type="PANTHER" id="PTHR48111:SF4">
    <property type="entry name" value="DNA-BINDING DUAL TRANSCRIPTIONAL REGULATOR OMPR"/>
    <property type="match status" value="1"/>
</dbReference>
<evidence type="ECO:0000256" key="7">
    <source>
        <dbReference type="PROSITE-ProRule" id="PRU01091"/>
    </source>
</evidence>
<protein>
    <submittedName>
        <fullName evidence="10">Two-component system response regulator OmpR</fullName>
    </submittedName>
</protein>
<evidence type="ECO:0000256" key="4">
    <source>
        <dbReference type="ARBA" id="ARBA00023125"/>
    </source>
</evidence>
<reference evidence="10 11" key="1">
    <citation type="submission" date="2019-08" db="EMBL/GenBank/DDBJ databases">
        <authorList>
            <person name="Peeters C."/>
        </authorList>
    </citation>
    <scope>NUCLEOTIDE SEQUENCE [LARGE SCALE GENOMIC DNA]</scope>
    <source>
        <strain evidence="10 11">LMG 31115</strain>
    </source>
</reference>
<name>A0A5E4YLN6_9BURK</name>
<dbReference type="PROSITE" id="PS51755">
    <property type="entry name" value="OMPR_PHOB"/>
    <property type="match status" value="1"/>
</dbReference>
<dbReference type="SUPFAM" id="SSF52172">
    <property type="entry name" value="CheY-like"/>
    <property type="match status" value="1"/>
</dbReference>
<dbReference type="RefSeq" id="WP_150686017.1">
    <property type="nucleotide sequence ID" value="NZ_CABPSI010000005.1"/>
</dbReference>
<dbReference type="CDD" id="cd00383">
    <property type="entry name" value="trans_reg_C"/>
    <property type="match status" value="1"/>
</dbReference>
<dbReference type="InterPro" id="IPR011006">
    <property type="entry name" value="CheY-like_superfamily"/>
</dbReference>
<dbReference type="Gene3D" id="3.40.50.2300">
    <property type="match status" value="1"/>
</dbReference>
<organism evidence="10 11">
    <name type="scientific">Pandoraea iniqua</name>
    <dbReference type="NCBI Taxonomy" id="2508288"/>
    <lineage>
        <taxon>Bacteria</taxon>
        <taxon>Pseudomonadati</taxon>
        <taxon>Pseudomonadota</taxon>
        <taxon>Betaproteobacteria</taxon>
        <taxon>Burkholderiales</taxon>
        <taxon>Burkholderiaceae</taxon>
        <taxon>Pandoraea</taxon>
    </lineage>
</organism>
<dbReference type="GO" id="GO:0000976">
    <property type="term" value="F:transcription cis-regulatory region binding"/>
    <property type="evidence" value="ECO:0007669"/>
    <property type="project" value="TreeGrafter"/>
</dbReference>
<accession>A0A5E4YLN6</accession>
<dbReference type="InterPro" id="IPR039420">
    <property type="entry name" value="WalR-like"/>
</dbReference>
<dbReference type="GO" id="GO:0006355">
    <property type="term" value="P:regulation of DNA-templated transcription"/>
    <property type="evidence" value="ECO:0007669"/>
    <property type="project" value="InterPro"/>
</dbReference>
<dbReference type="Pfam" id="PF00486">
    <property type="entry name" value="Trans_reg_C"/>
    <property type="match status" value="1"/>
</dbReference>
<dbReference type="InterPro" id="IPR001867">
    <property type="entry name" value="OmpR/PhoB-type_DNA-bd"/>
</dbReference>
<dbReference type="AlphaFoldDB" id="A0A5E4YLN6"/>